<evidence type="ECO:0000256" key="7">
    <source>
        <dbReference type="ARBA" id="ARBA00023012"/>
    </source>
</evidence>
<protein>
    <recommendedName>
        <fullName evidence="3">histidine kinase</fullName>
        <ecNumber evidence="3">2.7.13.3</ecNumber>
    </recommendedName>
</protein>
<dbReference type="PRINTS" id="PR00344">
    <property type="entry name" value="BCTRLSENSOR"/>
</dbReference>
<dbReference type="InterPro" id="IPR003594">
    <property type="entry name" value="HATPase_dom"/>
</dbReference>
<feature type="domain" description="Histidine kinase" evidence="10">
    <location>
        <begin position="946"/>
        <end position="1179"/>
    </location>
</feature>
<feature type="coiled-coil region" evidence="9">
    <location>
        <begin position="877"/>
        <end position="932"/>
    </location>
</feature>
<evidence type="ECO:0000259" key="10">
    <source>
        <dbReference type="PROSITE" id="PS50109"/>
    </source>
</evidence>
<feature type="domain" description="HAMP" evidence="12">
    <location>
        <begin position="380"/>
        <end position="432"/>
    </location>
</feature>
<dbReference type="InterPro" id="IPR003661">
    <property type="entry name" value="HisK_dim/P_dom"/>
</dbReference>
<keyword evidence="9" id="KW-0175">Coiled coil</keyword>
<dbReference type="Gene3D" id="3.30.565.10">
    <property type="entry name" value="Histidine kinase-like ATPase, C-terminal domain"/>
    <property type="match status" value="1"/>
</dbReference>
<dbReference type="SUPFAM" id="SSF47384">
    <property type="entry name" value="Homodimeric domain of signal transducing histidine kinase"/>
    <property type="match status" value="1"/>
</dbReference>
<feature type="domain" description="Response regulatory" evidence="11">
    <location>
        <begin position="1371"/>
        <end position="1487"/>
    </location>
</feature>
<dbReference type="InterPro" id="IPR003660">
    <property type="entry name" value="HAMP_dom"/>
</dbReference>
<feature type="modified residue" description="4-aspartylphosphate" evidence="8">
    <location>
        <position position="1420"/>
    </location>
</feature>
<keyword evidence="5" id="KW-0808">Transferase</keyword>
<comment type="catalytic activity">
    <reaction evidence="1">
        <text>ATP + protein L-histidine = ADP + protein N-phospho-L-histidine.</text>
        <dbReference type="EC" id="2.7.13.3"/>
    </reaction>
</comment>
<evidence type="ECO:0000259" key="12">
    <source>
        <dbReference type="PROSITE" id="PS50885"/>
    </source>
</evidence>
<dbReference type="CDD" id="cd00156">
    <property type="entry name" value="REC"/>
    <property type="match status" value="1"/>
</dbReference>
<dbReference type="Pfam" id="PF02518">
    <property type="entry name" value="HATPase_c"/>
    <property type="match status" value="1"/>
</dbReference>
<feature type="modified residue" description="4-aspartylphosphate" evidence="8">
    <location>
        <position position="1298"/>
    </location>
</feature>
<dbReference type="CDD" id="cd00082">
    <property type="entry name" value="HisKA"/>
    <property type="match status" value="1"/>
</dbReference>
<feature type="modified residue" description="4-aspartylphosphate" evidence="8">
    <location>
        <position position="1567"/>
    </location>
</feature>
<dbReference type="InterPro" id="IPR003018">
    <property type="entry name" value="GAF"/>
</dbReference>
<dbReference type="Gene3D" id="1.20.120.1530">
    <property type="match status" value="4"/>
</dbReference>
<dbReference type="Gene3D" id="1.10.287.130">
    <property type="match status" value="1"/>
</dbReference>
<dbReference type="Pfam" id="PF00672">
    <property type="entry name" value="HAMP"/>
    <property type="match status" value="5"/>
</dbReference>
<evidence type="ECO:0000256" key="5">
    <source>
        <dbReference type="ARBA" id="ARBA00022679"/>
    </source>
</evidence>
<dbReference type="Gene3D" id="1.10.287.950">
    <property type="entry name" value="Methyl-accepting chemotaxis protein"/>
    <property type="match status" value="1"/>
</dbReference>
<evidence type="ECO:0000313" key="14">
    <source>
        <dbReference type="Proteomes" id="UP001204621"/>
    </source>
</evidence>
<evidence type="ECO:0000256" key="3">
    <source>
        <dbReference type="ARBA" id="ARBA00012438"/>
    </source>
</evidence>
<dbReference type="SUPFAM" id="SSF55781">
    <property type="entry name" value="GAF domain-like"/>
    <property type="match status" value="1"/>
</dbReference>
<feature type="domain" description="HAMP" evidence="12">
    <location>
        <begin position="564"/>
        <end position="616"/>
    </location>
</feature>
<proteinExistence type="predicted"/>
<accession>A0ABT2CSL4</accession>
<dbReference type="SMART" id="SM00387">
    <property type="entry name" value="HATPase_c"/>
    <property type="match status" value="1"/>
</dbReference>
<dbReference type="Pfam" id="PF13185">
    <property type="entry name" value="GAF_2"/>
    <property type="match status" value="1"/>
</dbReference>
<dbReference type="InterPro" id="IPR036097">
    <property type="entry name" value="HisK_dim/P_sf"/>
</dbReference>
<feature type="domain" description="Response regulatory" evidence="11">
    <location>
        <begin position="1517"/>
        <end position="1634"/>
    </location>
</feature>
<evidence type="ECO:0000256" key="1">
    <source>
        <dbReference type="ARBA" id="ARBA00000085"/>
    </source>
</evidence>
<dbReference type="SMART" id="SM00065">
    <property type="entry name" value="GAF"/>
    <property type="match status" value="1"/>
</dbReference>
<dbReference type="CDD" id="cd16922">
    <property type="entry name" value="HATPase_EvgS-ArcB-TorS-like"/>
    <property type="match status" value="1"/>
</dbReference>
<dbReference type="InterPro" id="IPR011006">
    <property type="entry name" value="CheY-like_superfamily"/>
</dbReference>
<dbReference type="CDD" id="cd06225">
    <property type="entry name" value="HAMP"/>
    <property type="match status" value="6"/>
</dbReference>
<dbReference type="Proteomes" id="UP001204621">
    <property type="component" value="Unassembled WGS sequence"/>
</dbReference>
<dbReference type="InterPro" id="IPR005467">
    <property type="entry name" value="His_kinase_dom"/>
</dbReference>
<comment type="caution">
    <text evidence="13">The sequence shown here is derived from an EMBL/GenBank/DDBJ whole genome shotgun (WGS) entry which is preliminary data.</text>
</comment>
<dbReference type="SUPFAM" id="SSF58104">
    <property type="entry name" value="Methyl-accepting chemotaxis protein (MCP) signaling domain"/>
    <property type="match status" value="3"/>
</dbReference>
<feature type="domain" description="HAMP" evidence="12">
    <location>
        <begin position="472"/>
        <end position="524"/>
    </location>
</feature>
<feature type="domain" description="HAMP" evidence="12">
    <location>
        <begin position="196"/>
        <end position="248"/>
    </location>
</feature>
<dbReference type="SMART" id="SM00304">
    <property type="entry name" value="HAMP"/>
    <property type="match status" value="7"/>
</dbReference>
<reference evidence="13 14" key="1">
    <citation type="submission" date="2022-08" db="EMBL/GenBank/DDBJ databases">
        <title>Reclassification of Massilia species as members of the genera Telluria, Duganella, Pseudoduganella, Mokoshia gen. nov. and Zemynaea gen. nov. using orthogonal and non-orthogonal genome-based approaches.</title>
        <authorList>
            <person name="Bowman J.P."/>
        </authorList>
    </citation>
    <scope>NUCLEOTIDE SEQUENCE [LARGE SCALE GENOMIC DNA]</scope>
    <source>
        <strain evidence="13 14">JCM 31606</strain>
    </source>
</reference>
<name>A0ABT2CSL4_9BURK</name>
<dbReference type="PROSITE" id="PS50885">
    <property type="entry name" value="HAMP"/>
    <property type="match status" value="6"/>
</dbReference>
<dbReference type="InterPro" id="IPR029016">
    <property type="entry name" value="GAF-like_dom_sf"/>
</dbReference>
<keyword evidence="4 8" id="KW-0597">Phosphoprotein</keyword>
<dbReference type="Pfam" id="PF00072">
    <property type="entry name" value="Response_reg"/>
    <property type="match status" value="3"/>
</dbReference>
<dbReference type="Gene3D" id="3.30.450.40">
    <property type="match status" value="1"/>
</dbReference>
<dbReference type="PANTHER" id="PTHR45339:SF1">
    <property type="entry name" value="HYBRID SIGNAL TRANSDUCTION HISTIDINE KINASE J"/>
    <property type="match status" value="1"/>
</dbReference>
<evidence type="ECO:0000256" key="6">
    <source>
        <dbReference type="ARBA" id="ARBA00022777"/>
    </source>
</evidence>
<feature type="domain" description="Response regulatory" evidence="11">
    <location>
        <begin position="1249"/>
        <end position="1362"/>
    </location>
</feature>
<dbReference type="PANTHER" id="PTHR45339">
    <property type="entry name" value="HYBRID SIGNAL TRANSDUCTION HISTIDINE KINASE J"/>
    <property type="match status" value="1"/>
</dbReference>
<dbReference type="InterPro" id="IPR001789">
    <property type="entry name" value="Sig_transdc_resp-reg_receiver"/>
</dbReference>
<keyword evidence="14" id="KW-1185">Reference proteome</keyword>
<sequence>MNDMTELSEELDLRLLLQTLMALKKGDFTARMPSDWTGVAGKIADTLNEIIETKEKIVTSVKDVSRVVGREGRLTQRASVPEVTGGWATILSSVNTLIDDLVRPTTEMARVIGAVAKGDLSQTMALEVDGHPLKGQYLRAAMTANTMVEQLASFSSEVTRVAREVGTEGKLGGQAQVKGVAGTWKDLTDSVNSMAGNLTSQVRNIAEVTTAVANGDLSKKITVDVRGEILQLKDTINVMVDQLRSFASEVTRVAREVGTEGKLGGQAYVPGVGGTWKDLTDNVNFMASNLTGQVRNIAAVTTAVANGDLSKKITVDVKGEILELKNTINVMVDQLSSFASEVTRVAREVGTEGKLGGQAQVKGVAGTWKDLTDSVNSMAGNLTAQVRNIADVTTAVANGDLSKKITVDVKGEILELKNTINVMVDQLNSFASEVTRVAREVGTEGKLGGQANVPGVAGTWKDLTDGVNFMASNLTGQVRNIAEVTTAVASGDLSKKITVDVKGEILELKNTINVMVDQLSSFASEVTRVAREVGTEGKLGGQAYVPGVGGTWKDLTDNVNFMASNLTGQVRNIAAVTTAVARGDLSKKITVDVKGEILELKDTINVMVDQLSSFASEVTRVAREVGTEGKLGGQANVSGVAGTWKDLTENVNQLAANLTNQMRAIGEVATAVTRGDLSRSIQVEARGEVSYLKDNINEMIRNLKETTQKNAQQDWLKTNLARFTRLLQGQRDLQAVTKLILSELAPLVSAHHGVFYMMDSQEIDARLRMIASYGYRSSRKLPTSFLPGEGLVGQCALEKTRIWLTDVPRDYIVVSSGLGSAPPTNIVVLPILFEQQVKAVIEIASLDRFTDTHLSFLDQLMESIGVVLNTIEANSRTESLLTQSQSLAQELQQTNQELAEKARLLSEQNIEVERKNREVEQAKLALEEKATQLALSSKYKSEFLANMSHELRTPLNSLLILAQQLSDNPEGNLSGKQVEFAKTIHGSGSDLLTLINDILDLSKIESGTVTLDVSEYRFNNLRNYVDRTFRHMAEQKHLGFTVELADNLPTALMTDTTRLQQVLKNLLSNAFKFTSHGQVALSISMVEIGWSPDHPNLPLADAVVAFSVRDTGVGIPSDKLQLIFEAFQQADGSTARKYGGTGLGLSISRELARLLGGEIRVESMINVGSTFTLYLPYNRAGFVNYELARQPQPARLAPPQPQPQHNAVALAPNTDNDVVTVEATVSSSALVEYASVLDDRGVIAPGDPSVLIVEDDERFAKVVLEFAREKNFKGIVTHRGDSALSLARDYLPSAILLDIDLPDIDGFTVLDRLKRDPNTRHIPVHVMSSLRERERALRQGAISYINKPVGREQLQEEFTRIQKFLMGGKRSLLVVEDDKAQRDAIVQLIGASDLRLVTAEDGKAAMEALESSHFDCMVLDLTLPDVSGFDLLDQIGHNPRLRDLPIVIYTAKELTRKEVTKLKRYAKTIVVKDARSPERLLDETALFLHRSHASLPENQRRMLEEIHAAEGGLAGRKVLIVDDDLRNIFALSSLLERQQMQVLFAENGRDGIEVLEKDPSIEIVLMDIMMPEMDGYDTMRAIRRIPKFKSLPIITLTAKAMKGDRDKCIAAGASDYITKPVDVAQLLSLMRVWLH</sequence>
<gene>
    <name evidence="13" type="ORF">NX778_02700</name>
</gene>
<evidence type="ECO:0000256" key="2">
    <source>
        <dbReference type="ARBA" id="ARBA00004370"/>
    </source>
</evidence>
<feature type="domain" description="HAMP" evidence="12">
    <location>
        <begin position="288"/>
        <end position="340"/>
    </location>
</feature>
<dbReference type="Pfam" id="PF00512">
    <property type="entry name" value="HisKA"/>
    <property type="match status" value="1"/>
</dbReference>
<dbReference type="InterPro" id="IPR036890">
    <property type="entry name" value="HATPase_C_sf"/>
</dbReference>
<dbReference type="EC" id="2.7.13.3" evidence="3"/>
<organism evidence="13 14">
    <name type="scientific">Massilia terrae</name>
    <dbReference type="NCBI Taxonomy" id="1811224"/>
    <lineage>
        <taxon>Bacteria</taxon>
        <taxon>Pseudomonadati</taxon>
        <taxon>Pseudomonadota</taxon>
        <taxon>Betaproteobacteria</taxon>
        <taxon>Burkholderiales</taxon>
        <taxon>Oxalobacteraceae</taxon>
        <taxon>Telluria group</taxon>
        <taxon>Massilia</taxon>
    </lineage>
</organism>
<dbReference type="SUPFAM" id="SSF52172">
    <property type="entry name" value="CheY-like"/>
    <property type="match status" value="3"/>
</dbReference>
<dbReference type="SMART" id="SM00448">
    <property type="entry name" value="REC"/>
    <property type="match status" value="3"/>
</dbReference>
<dbReference type="InterPro" id="IPR004358">
    <property type="entry name" value="Sig_transdc_His_kin-like_C"/>
</dbReference>
<keyword evidence="7" id="KW-0902">Two-component regulatory system</keyword>
<evidence type="ECO:0000256" key="4">
    <source>
        <dbReference type="ARBA" id="ARBA00022553"/>
    </source>
</evidence>
<dbReference type="PROSITE" id="PS50110">
    <property type="entry name" value="RESPONSE_REGULATORY"/>
    <property type="match status" value="3"/>
</dbReference>
<dbReference type="SMART" id="SM00388">
    <property type="entry name" value="HisKA"/>
    <property type="match status" value="1"/>
</dbReference>
<dbReference type="CDD" id="cd17546">
    <property type="entry name" value="REC_hyHK_CKI1_RcsC-like"/>
    <property type="match status" value="1"/>
</dbReference>
<dbReference type="Gene3D" id="3.40.50.2300">
    <property type="match status" value="3"/>
</dbReference>
<dbReference type="Pfam" id="PF18947">
    <property type="entry name" value="HAMP_2"/>
    <property type="match status" value="2"/>
</dbReference>
<evidence type="ECO:0000256" key="9">
    <source>
        <dbReference type="SAM" id="Coils"/>
    </source>
</evidence>
<evidence type="ECO:0000256" key="8">
    <source>
        <dbReference type="PROSITE-ProRule" id="PRU00169"/>
    </source>
</evidence>
<dbReference type="PROSITE" id="PS50109">
    <property type="entry name" value="HIS_KIN"/>
    <property type="match status" value="1"/>
</dbReference>
<evidence type="ECO:0000259" key="11">
    <source>
        <dbReference type="PROSITE" id="PS50110"/>
    </source>
</evidence>
<dbReference type="SUPFAM" id="SSF55874">
    <property type="entry name" value="ATPase domain of HSP90 chaperone/DNA topoisomerase II/histidine kinase"/>
    <property type="match status" value="1"/>
</dbReference>
<evidence type="ECO:0000313" key="13">
    <source>
        <dbReference type="EMBL" id="MCS0656968.1"/>
    </source>
</evidence>
<dbReference type="EMBL" id="JANUGU010000001">
    <property type="protein sequence ID" value="MCS0656968.1"/>
    <property type="molecule type" value="Genomic_DNA"/>
</dbReference>
<feature type="domain" description="HAMP" evidence="12">
    <location>
        <begin position="656"/>
        <end position="708"/>
    </location>
</feature>
<dbReference type="RefSeq" id="WP_258810137.1">
    <property type="nucleotide sequence ID" value="NZ_JANUGU010000001.1"/>
</dbReference>
<comment type="subcellular location">
    <subcellularLocation>
        <location evidence="2">Membrane</location>
    </subcellularLocation>
</comment>
<keyword evidence="6" id="KW-0418">Kinase</keyword>